<sequence>MPTNEEKELPKSLGSNAEPDASKDPTNRLSSDIRGLSQTKKNDSPLSDIAEEVSLDKVVRTIVQELTQEHKQQDSDKIPSPQNAGEYRSNSKQPSPPKTYETPQAIVDQDDQEKPVHTSLDEPKVVMKQDEHQVDPEVPVQGDDQVLEDVNAVANNNDIKADGGGDQPLDGEHSTT</sequence>
<feature type="compositionally biased region" description="Basic and acidic residues" evidence="1">
    <location>
        <begin position="67"/>
        <end position="77"/>
    </location>
</feature>
<feature type="region of interest" description="Disordered" evidence="1">
    <location>
        <begin position="65"/>
        <end position="176"/>
    </location>
</feature>
<name>A0A392PH80_9FABA</name>
<dbReference type="EMBL" id="LXQA010080193">
    <property type="protein sequence ID" value="MCI11451.1"/>
    <property type="molecule type" value="Genomic_DNA"/>
</dbReference>
<feature type="region of interest" description="Disordered" evidence="1">
    <location>
        <begin position="1"/>
        <end position="52"/>
    </location>
</feature>
<protein>
    <submittedName>
        <fullName evidence="2">Uncharacterized protein</fullName>
    </submittedName>
</protein>
<reference evidence="2 3" key="1">
    <citation type="journal article" date="2018" name="Front. Plant Sci.">
        <title>Red Clover (Trifolium pratense) and Zigzag Clover (T. medium) - A Picture of Genomic Similarities and Differences.</title>
        <authorList>
            <person name="Dluhosova J."/>
            <person name="Istvanek J."/>
            <person name="Nedelnik J."/>
            <person name="Repkova J."/>
        </authorList>
    </citation>
    <scope>NUCLEOTIDE SEQUENCE [LARGE SCALE GENOMIC DNA]</scope>
    <source>
        <strain evidence="3">cv. 10/8</strain>
        <tissue evidence="2">Leaf</tissue>
    </source>
</reference>
<evidence type="ECO:0000256" key="1">
    <source>
        <dbReference type="SAM" id="MobiDB-lite"/>
    </source>
</evidence>
<dbReference type="Proteomes" id="UP000265520">
    <property type="component" value="Unassembled WGS sequence"/>
</dbReference>
<accession>A0A392PH80</accession>
<feature type="compositionally biased region" description="Basic and acidic residues" evidence="1">
    <location>
        <begin position="1"/>
        <end position="10"/>
    </location>
</feature>
<keyword evidence="3" id="KW-1185">Reference proteome</keyword>
<comment type="caution">
    <text evidence="2">The sequence shown here is derived from an EMBL/GenBank/DDBJ whole genome shotgun (WGS) entry which is preliminary data.</text>
</comment>
<feature type="compositionally biased region" description="Basic and acidic residues" evidence="1">
    <location>
        <begin position="112"/>
        <end position="135"/>
    </location>
</feature>
<evidence type="ECO:0000313" key="3">
    <source>
        <dbReference type="Proteomes" id="UP000265520"/>
    </source>
</evidence>
<organism evidence="2 3">
    <name type="scientific">Trifolium medium</name>
    <dbReference type="NCBI Taxonomy" id="97028"/>
    <lineage>
        <taxon>Eukaryota</taxon>
        <taxon>Viridiplantae</taxon>
        <taxon>Streptophyta</taxon>
        <taxon>Embryophyta</taxon>
        <taxon>Tracheophyta</taxon>
        <taxon>Spermatophyta</taxon>
        <taxon>Magnoliopsida</taxon>
        <taxon>eudicotyledons</taxon>
        <taxon>Gunneridae</taxon>
        <taxon>Pentapetalae</taxon>
        <taxon>rosids</taxon>
        <taxon>fabids</taxon>
        <taxon>Fabales</taxon>
        <taxon>Fabaceae</taxon>
        <taxon>Papilionoideae</taxon>
        <taxon>50 kb inversion clade</taxon>
        <taxon>NPAAA clade</taxon>
        <taxon>Hologalegina</taxon>
        <taxon>IRL clade</taxon>
        <taxon>Trifolieae</taxon>
        <taxon>Trifolium</taxon>
    </lineage>
</organism>
<evidence type="ECO:0000313" key="2">
    <source>
        <dbReference type="EMBL" id="MCI11451.1"/>
    </source>
</evidence>
<feature type="compositionally biased region" description="Polar residues" evidence="1">
    <location>
        <begin position="80"/>
        <end position="93"/>
    </location>
</feature>
<feature type="non-terminal residue" evidence="2">
    <location>
        <position position="176"/>
    </location>
</feature>
<proteinExistence type="predicted"/>
<dbReference type="AlphaFoldDB" id="A0A392PH80"/>